<name>A0A0P7VX18_9RHOB</name>
<dbReference type="GO" id="GO:0006457">
    <property type="term" value="P:protein folding"/>
    <property type="evidence" value="ECO:0007669"/>
    <property type="project" value="InterPro"/>
</dbReference>
<dbReference type="InterPro" id="IPR020892">
    <property type="entry name" value="Cyclophilin-type_PPIase_CS"/>
</dbReference>
<dbReference type="EMBL" id="FBYC01000004">
    <property type="protein sequence ID" value="CUX82649.1"/>
    <property type="molecule type" value="Genomic_DNA"/>
</dbReference>
<dbReference type="PROSITE" id="PS00170">
    <property type="entry name" value="CSA_PPIASE_1"/>
    <property type="match status" value="1"/>
</dbReference>
<comment type="function">
    <text evidence="4">PPIases accelerate the folding of proteins. It catalyzes the cis-trans isomerization of proline imidic peptide bonds in oligopeptides.</text>
</comment>
<dbReference type="PANTHER" id="PTHR45625">
    <property type="entry name" value="PEPTIDYL-PROLYL CIS-TRANS ISOMERASE-RELATED"/>
    <property type="match status" value="1"/>
</dbReference>
<dbReference type="CDD" id="cd00317">
    <property type="entry name" value="cyclophilin"/>
    <property type="match status" value="1"/>
</dbReference>
<dbReference type="EMBL" id="LJSG01000013">
    <property type="protein sequence ID" value="KPP91709.1"/>
    <property type="molecule type" value="Genomic_DNA"/>
</dbReference>
<dbReference type="PRINTS" id="PR00153">
    <property type="entry name" value="CSAPPISMRASE"/>
</dbReference>
<dbReference type="Proteomes" id="UP000182045">
    <property type="component" value="Unassembled WGS sequence"/>
</dbReference>
<dbReference type="PANTHER" id="PTHR45625:SF4">
    <property type="entry name" value="PEPTIDYLPROLYL ISOMERASE DOMAIN AND WD REPEAT-CONTAINING PROTEIN 1"/>
    <property type="match status" value="1"/>
</dbReference>
<feature type="domain" description="PPIase cyclophilin-type" evidence="5">
    <location>
        <begin position="43"/>
        <end position="205"/>
    </location>
</feature>
<accession>A0A0P7VX18</accession>
<proteinExistence type="inferred from homology"/>
<comment type="similarity">
    <text evidence="1 4">Belongs to the cyclophilin-type PPIase family.</text>
</comment>
<dbReference type="PROSITE" id="PS50072">
    <property type="entry name" value="CSA_PPIASE_2"/>
    <property type="match status" value="1"/>
</dbReference>
<evidence type="ECO:0000256" key="3">
    <source>
        <dbReference type="ARBA" id="ARBA00023235"/>
    </source>
</evidence>
<dbReference type="InterPro" id="IPR029000">
    <property type="entry name" value="Cyclophilin-like_dom_sf"/>
</dbReference>
<sequence>MRDKLIFAGLFVAGLAILGASWWNLNAVSAQTTEVPADHDGPVMVIEVAGEANGTLRIALRDDLAPNHVDRMVTLAESGAYDGVVFHRVIEGFMAQTGDVEHGGADGNPRFWGMGGSDLPDLEAEFSDEDFARGVVGMARSQSPDSANSQFFIMFSAAPHLNGQYTVVGQLMDGFEVLDAIKRGTGGNGAVTGDPDRMARVTIER</sequence>
<dbReference type="AlphaFoldDB" id="A0A0P7VX18"/>
<evidence type="ECO:0000256" key="2">
    <source>
        <dbReference type="ARBA" id="ARBA00023110"/>
    </source>
</evidence>
<evidence type="ECO:0000313" key="9">
    <source>
        <dbReference type="Proteomes" id="UP000182045"/>
    </source>
</evidence>
<keyword evidence="2 4" id="KW-0697">Rotamase</keyword>
<evidence type="ECO:0000256" key="4">
    <source>
        <dbReference type="RuleBase" id="RU363019"/>
    </source>
</evidence>
<gene>
    <name evidence="6" type="ORF">Ga0058931_2504</name>
    <name evidence="7" type="ORF">HLUCCA05_00945</name>
</gene>
<evidence type="ECO:0000256" key="1">
    <source>
        <dbReference type="ARBA" id="ARBA00007365"/>
    </source>
</evidence>
<comment type="caution">
    <text evidence="7">The sequence shown here is derived from an EMBL/GenBank/DDBJ whole genome shotgun (WGS) entry which is preliminary data.</text>
</comment>
<reference evidence="6 9" key="2">
    <citation type="submission" date="2016-01" db="EMBL/GenBank/DDBJ databases">
        <authorList>
            <person name="Varghese N."/>
        </authorList>
    </citation>
    <scope>NUCLEOTIDE SEQUENCE [LARGE SCALE GENOMIC DNA]</scope>
    <source>
        <strain evidence="6 9">HL-91</strain>
    </source>
</reference>
<reference evidence="7 8" key="1">
    <citation type="submission" date="2015-09" db="EMBL/GenBank/DDBJ databases">
        <title>Identification and resolution of microdiversity through metagenomic sequencing of parallel consortia.</title>
        <authorList>
            <person name="Nelson W.C."/>
            <person name="Romine M.F."/>
            <person name="Lindemann S.R."/>
        </authorList>
    </citation>
    <scope>NUCLEOTIDE SEQUENCE [LARGE SCALE GENOMIC DNA]</scope>
    <source>
        <strain evidence="7">HL-91</strain>
    </source>
</reference>
<dbReference type="EC" id="5.2.1.8" evidence="4"/>
<dbReference type="PATRIC" id="fig|1666912.4.peg.1335"/>
<dbReference type="OrthoDB" id="9807797at2"/>
<dbReference type="Proteomes" id="UP000050413">
    <property type="component" value="Unassembled WGS sequence"/>
</dbReference>
<protein>
    <recommendedName>
        <fullName evidence="4">Peptidyl-prolyl cis-trans isomerase</fullName>
        <shortName evidence="4">PPIase</shortName>
        <ecNumber evidence="4">5.2.1.8</ecNumber>
    </recommendedName>
</protein>
<dbReference type="Pfam" id="PF00160">
    <property type="entry name" value="Pro_isomerase"/>
    <property type="match status" value="1"/>
</dbReference>
<dbReference type="SUPFAM" id="SSF50891">
    <property type="entry name" value="Cyclophilin-like"/>
    <property type="match status" value="1"/>
</dbReference>
<evidence type="ECO:0000259" key="5">
    <source>
        <dbReference type="PROSITE" id="PS50072"/>
    </source>
</evidence>
<dbReference type="Gene3D" id="2.40.100.10">
    <property type="entry name" value="Cyclophilin-like"/>
    <property type="match status" value="1"/>
</dbReference>
<dbReference type="InterPro" id="IPR044666">
    <property type="entry name" value="Cyclophilin_A-like"/>
</dbReference>
<evidence type="ECO:0000313" key="7">
    <source>
        <dbReference type="EMBL" id="KPP91709.1"/>
    </source>
</evidence>
<keyword evidence="3 4" id="KW-0413">Isomerase</keyword>
<dbReference type="RefSeq" id="WP_082700196.1">
    <property type="nucleotide sequence ID" value="NZ_FBYC01000004.1"/>
</dbReference>
<dbReference type="GO" id="GO:0003755">
    <property type="term" value="F:peptidyl-prolyl cis-trans isomerase activity"/>
    <property type="evidence" value="ECO:0007669"/>
    <property type="project" value="UniProtKB-UniRule"/>
</dbReference>
<dbReference type="STRING" id="1666912.Ga0058931_2504"/>
<organism evidence="7 8">
    <name type="scientific">Roseibaca calidilacus</name>
    <dbReference type="NCBI Taxonomy" id="1666912"/>
    <lineage>
        <taxon>Bacteria</taxon>
        <taxon>Pseudomonadati</taxon>
        <taxon>Pseudomonadota</taxon>
        <taxon>Alphaproteobacteria</taxon>
        <taxon>Rhodobacterales</taxon>
        <taxon>Paracoccaceae</taxon>
        <taxon>Roseinatronobacter</taxon>
    </lineage>
</organism>
<keyword evidence="9" id="KW-1185">Reference proteome</keyword>
<evidence type="ECO:0000313" key="6">
    <source>
        <dbReference type="EMBL" id="CUX82649.1"/>
    </source>
</evidence>
<dbReference type="InterPro" id="IPR002130">
    <property type="entry name" value="Cyclophilin-type_PPIase_dom"/>
</dbReference>
<comment type="catalytic activity">
    <reaction evidence="4">
        <text>[protein]-peptidylproline (omega=180) = [protein]-peptidylproline (omega=0)</text>
        <dbReference type="Rhea" id="RHEA:16237"/>
        <dbReference type="Rhea" id="RHEA-COMP:10747"/>
        <dbReference type="Rhea" id="RHEA-COMP:10748"/>
        <dbReference type="ChEBI" id="CHEBI:83833"/>
        <dbReference type="ChEBI" id="CHEBI:83834"/>
        <dbReference type="EC" id="5.2.1.8"/>
    </reaction>
</comment>
<evidence type="ECO:0000313" key="8">
    <source>
        <dbReference type="Proteomes" id="UP000050413"/>
    </source>
</evidence>